<accession>A0AAN8A4T0</accession>
<reference evidence="1" key="1">
    <citation type="submission" date="2023-08" db="EMBL/GenBank/DDBJ databases">
        <title>Black Yeasts Isolated from many extreme environments.</title>
        <authorList>
            <person name="Coleine C."/>
            <person name="Stajich J.E."/>
            <person name="Selbmann L."/>
        </authorList>
    </citation>
    <scope>NUCLEOTIDE SEQUENCE</scope>
    <source>
        <strain evidence="1">CCFEE 5810</strain>
    </source>
</reference>
<gene>
    <name evidence="1" type="ORF">LTR97_001056</name>
</gene>
<comment type="caution">
    <text evidence="1">The sequence shown here is derived from an EMBL/GenBank/DDBJ whole genome shotgun (WGS) entry which is preliminary data.</text>
</comment>
<dbReference type="Proteomes" id="UP001310594">
    <property type="component" value="Unassembled WGS sequence"/>
</dbReference>
<evidence type="ECO:0000313" key="2">
    <source>
        <dbReference type="Proteomes" id="UP001310594"/>
    </source>
</evidence>
<evidence type="ECO:0000313" key="1">
    <source>
        <dbReference type="EMBL" id="KAK5706070.1"/>
    </source>
</evidence>
<organism evidence="1 2">
    <name type="scientific">Elasticomyces elasticus</name>
    <dbReference type="NCBI Taxonomy" id="574655"/>
    <lineage>
        <taxon>Eukaryota</taxon>
        <taxon>Fungi</taxon>
        <taxon>Dikarya</taxon>
        <taxon>Ascomycota</taxon>
        <taxon>Pezizomycotina</taxon>
        <taxon>Dothideomycetes</taxon>
        <taxon>Dothideomycetidae</taxon>
        <taxon>Mycosphaerellales</taxon>
        <taxon>Teratosphaeriaceae</taxon>
        <taxon>Elasticomyces</taxon>
    </lineage>
</organism>
<name>A0AAN8A4T0_9PEZI</name>
<dbReference type="AlphaFoldDB" id="A0AAN8A4T0"/>
<protein>
    <submittedName>
        <fullName evidence="1">Uncharacterized protein</fullName>
    </submittedName>
</protein>
<dbReference type="EMBL" id="JAVRQU010000002">
    <property type="protein sequence ID" value="KAK5706070.1"/>
    <property type="molecule type" value="Genomic_DNA"/>
</dbReference>
<proteinExistence type="predicted"/>
<sequence>MAARSLIDLFSSLPPELKDIIIGFAISHDGRGSSGRPLVNGSTFAILLRAFGARRSQGELGHWRFTGQTVVVRETKHVPTMLVRASPDTIDSVGEVALDILTRTRDTIRNDISPFLPAVLELPYLQHIDIGVGDRVASDLENYEHVEYGSLTTRFMLVPNPKEEADISMYCVRRHFTGNKQLDARLEARFKRIRAWWKAEEMVFSHLSEALRKAKWHVWNKNRPVSPSQDEQSPPLPRPVCPCCSCCRIRVKSLLGLA</sequence>